<dbReference type="REBASE" id="450272">
    <property type="entry name" value="SspB2ORF1640P"/>
</dbReference>
<sequence>MQKVSNNEAWNHIFDDLDILEEIEKNGYFDISAEEIKKRDGKEARLMTKTDHKEHLPLVMQENGLSILAIKNGLYRIAKTDPFIYIEKEPQCEIKTIKQPVDITTLDPLNLKSESAALDIASISGMLDEVFGEATNLTIRGRLRGELSFCLDSVPYDIEGVQIEVDGGYEGQNSVNLVEAKIGYRNNINIRQLLYPELFWKTQLKGQRKEVKSFVFYYQDDIFRFIPFYYDGNIITAVHNQEKAFVFDRKSSFTLELLEKNKTILVDRTIPFPQANDFEKVHAIFLNIAKEEHPTKSSVTDEFDIVARQYDYYLNVLKWMGVCQEQGSEIFLTERGERLLTLNIEKRFEEFVRIIFSEPICFAQLRKLEQNEEDFKAYNLSGSTIERRMQSVRAWIKYFEKFFTKSSPKQGRLF</sequence>
<name>A0A7M1AVX2_9BACT</name>
<dbReference type="KEGG" id="smax:FJR03_01645"/>
<organism evidence="4 5">
    <name type="scientific">Sulfurimonas marina</name>
    <dbReference type="NCBI Taxonomy" id="2590551"/>
    <lineage>
        <taxon>Bacteria</taxon>
        <taxon>Pseudomonadati</taxon>
        <taxon>Campylobacterota</taxon>
        <taxon>Epsilonproteobacteria</taxon>
        <taxon>Campylobacterales</taxon>
        <taxon>Sulfurimonadaceae</taxon>
        <taxon>Sulfurimonas</taxon>
    </lineage>
</organism>
<feature type="domain" description="DUF7226" evidence="3">
    <location>
        <begin position="290"/>
        <end position="398"/>
    </location>
</feature>
<dbReference type="AlphaFoldDB" id="A0A7M1AVX2"/>
<feature type="domain" description="DUF6997" evidence="2">
    <location>
        <begin position="80"/>
        <end position="232"/>
    </location>
</feature>
<dbReference type="InterPro" id="IPR055650">
    <property type="entry name" value="DUF7226"/>
</dbReference>
<protein>
    <submittedName>
        <fullName evidence="4">Uncharacterized protein</fullName>
    </submittedName>
</protein>
<dbReference type="InterPro" id="IPR054265">
    <property type="entry name" value="DUF6996"/>
</dbReference>
<reference evidence="4 5" key="1">
    <citation type="submission" date="2019-06" db="EMBL/GenBank/DDBJ databases">
        <title>Sulfurimonas gotlandica sp. nov., a chemoautotrophic and psychrotolerant epsilonproteobacterium isolated from a pelagic redoxcline, and an emended description of the genus Sulfurimonas.</title>
        <authorList>
            <person name="Wang S."/>
            <person name="Jiang L."/>
            <person name="Shao Z."/>
        </authorList>
    </citation>
    <scope>NUCLEOTIDE SEQUENCE [LARGE SCALE GENOMIC DNA]</scope>
    <source>
        <strain evidence="4 5">B2</strain>
    </source>
</reference>
<evidence type="ECO:0000313" key="4">
    <source>
        <dbReference type="EMBL" id="QOP40512.1"/>
    </source>
</evidence>
<keyword evidence="5" id="KW-1185">Reference proteome</keyword>
<accession>A0A7M1AVX2</accession>
<dbReference type="Proteomes" id="UP000593910">
    <property type="component" value="Chromosome"/>
</dbReference>
<evidence type="ECO:0000259" key="2">
    <source>
        <dbReference type="Pfam" id="PF22518"/>
    </source>
</evidence>
<dbReference type="EMBL" id="CP041165">
    <property type="protein sequence ID" value="QOP40512.1"/>
    <property type="molecule type" value="Genomic_DNA"/>
</dbReference>
<evidence type="ECO:0000313" key="5">
    <source>
        <dbReference type="Proteomes" id="UP000593910"/>
    </source>
</evidence>
<proteinExistence type="predicted"/>
<evidence type="ECO:0000259" key="1">
    <source>
        <dbReference type="Pfam" id="PF22515"/>
    </source>
</evidence>
<dbReference type="Pfam" id="PF22515">
    <property type="entry name" value="DUF6996"/>
    <property type="match status" value="1"/>
</dbReference>
<dbReference type="Pfam" id="PF22518">
    <property type="entry name" value="DUF6997"/>
    <property type="match status" value="1"/>
</dbReference>
<dbReference type="Pfam" id="PF23871">
    <property type="entry name" value="DUF7226"/>
    <property type="match status" value="1"/>
</dbReference>
<evidence type="ECO:0000259" key="3">
    <source>
        <dbReference type="Pfam" id="PF23871"/>
    </source>
</evidence>
<gene>
    <name evidence="4" type="ORF">FJR03_01645</name>
</gene>
<dbReference type="InterPro" id="IPR054266">
    <property type="entry name" value="DUF6997"/>
</dbReference>
<feature type="domain" description="DUF6996" evidence="1">
    <location>
        <begin position="7"/>
        <end position="77"/>
    </location>
</feature>
<dbReference type="RefSeq" id="WP_193113934.1">
    <property type="nucleotide sequence ID" value="NZ_CP041165.1"/>
</dbReference>